<evidence type="ECO:0000313" key="3">
    <source>
        <dbReference type="Proteomes" id="UP000054558"/>
    </source>
</evidence>
<dbReference type="EMBL" id="DF238648">
    <property type="protein sequence ID" value="GAQ93603.1"/>
    <property type="molecule type" value="Genomic_DNA"/>
</dbReference>
<feature type="compositionally biased region" description="Basic and acidic residues" evidence="1">
    <location>
        <begin position="178"/>
        <end position="187"/>
    </location>
</feature>
<feature type="compositionally biased region" description="Basic and acidic residues" evidence="1">
    <location>
        <begin position="1"/>
        <end position="11"/>
    </location>
</feature>
<keyword evidence="3" id="KW-1185">Reference proteome</keyword>
<name>A0A1Y1ISD6_KLENI</name>
<protein>
    <submittedName>
        <fullName evidence="2">Uncharacterized protein</fullName>
    </submittedName>
</protein>
<evidence type="ECO:0000256" key="1">
    <source>
        <dbReference type="SAM" id="MobiDB-lite"/>
    </source>
</evidence>
<feature type="compositionally biased region" description="Basic and acidic residues" evidence="1">
    <location>
        <begin position="116"/>
        <end position="140"/>
    </location>
</feature>
<feature type="region of interest" description="Disordered" evidence="1">
    <location>
        <begin position="86"/>
        <end position="148"/>
    </location>
</feature>
<gene>
    <name evidence="2" type="ORF">KFL_016990010</name>
</gene>
<proteinExistence type="predicted"/>
<dbReference type="OrthoDB" id="5920561at2759"/>
<accession>A0A1Y1ISD6</accession>
<feature type="region of interest" description="Disordered" evidence="1">
    <location>
        <begin position="1"/>
        <end position="21"/>
    </location>
</feature>
<dbReference type="Proteomes" id="UP000054558">
    <property type="component" value="Unassembled WGS sequence"/>
</dbReference>
<reference evidence="2 3" key="1">
    <citation type="journal article" date="2014" name="Nat. Commun.">
        <title>Klebsormidium flaccidum genome reveals primary factors for plant terrestrial adaptation.</title>
        <authorList>
            <person name="Hori K."/>
            <person name="Maruyama F."/>
            <person name="Fujisawa T."/>
            <person name="Togashi T."/>
            <person name="Yamamoto N."/>
            <person name="Seo M."/>
            <person name="Sato S."/>
            <person name="Yamada T."/>
            <person name="Mori H."/>
            <person name="Tajima N."/>
            <person name="Moriyama T."/>
            <person name="Ikeuchi M."/>
            <person name="Watanabe M."/>
            <person name="Wada H."/>
            <person name="Kobayashi K."/>
            <person name="Saito M."/>
            <person name="Masuda T."/>
            <person name="Sasaki-Sekimoto Y."/>
            <person name="Mashiguchi K."/>
            <person name="Awai K."/>
            <person name="Shimojima M."/>
            <person name="Masuda S."/>
            <person name="Iwai M."/>
            <person name="Nobusawa T."/>
            <person name="Narise T."/>
            <person name="Kondo S."/>
            <person name="Saito H."/>
            <person name="Sato R."/>
            <person name="Murakawa M."/>
            <person name="Ihara Y."/>
            <person name="Oshima-Yamada Y."/>
            <person name="Ohtaka K."/>
            <person name="Satoh M."/>
            <person name="Sonobe K."/>
            <person name="Ishii M."/>
            <person name="Ohtani R."/>
            <person name="Kanamori-Sato M."/>
            <person name="Honoki R."/>
            <person name="Miyazaki D."/>
            <person name="Mochizuki H."/>
            <person name="Umetsu J."/>
            <person name="Higashi K."/>
            <person name="Shibata D."/>
            <person name="Kamiya Y."/>
            <person name="Sato N."/>
            <person name="Nakamura Y."/>
            <person name="Tabata S."/>
            <person name="Ida S."/>
            <person name="Kurokawa K."/>
            <person name="Ohta H."/>
        </authorList>
    </citation>
    <scope>NUCLEOTIDE SEQUENCE [LARGE SCALE GENOMIC DNA]</scope>
    <source>
        <strain evidence="2 3">NIES-2285</strain>
    </source>
</reference>
<feature type="region of interest" description="Disordered" evidence="1">
    <location>
        <begin position="168"/>
        <end position="224"/>
    </location>
</feature>
<sequence length="224" mass="24042">MQREQKLKLRAEAGSLKGTSGGDEAVAYAAQHRGYSSLEKGREAQTRWEKARRGPVVGNGVCATAKRPVRAESVVKKTVKVVEVDLDESDDENGGVERERGTFVGADEGPRTGSKMVEKGVKFETAREGDAHAPATDRGRAARTISKKGRSGPIVELMREVVHRANVEAATEAVGAEEPEHGVEKTSSETSDAVHYQESESDDSGGVWVTPKAKKTALKRSVTS</sequence>
<dbReference type="AlphaFoldDB" id="A0A1Y1ISD6"/>
<organism evidence="2 3">
    <name type="scientific">Klebsormidium nitens</name>
    <name type="common">Green alga</name>
    <name type="synonym">Ulothrix nitens</name>
    <dbReference type="NCBI Taxonomy" id="105231"/>
    <lineage>
        <taxon>Eukaryota</taxon>
        <taxon>Viridiplantae</taxon>
        <taxon>Streptophyta</taxon>
        <taxon>Klebsormidiophyceae</taxon>
        <taxon>Klebsormidiales</taxon>
        <taxon>Klebsormidiaceae</taxon>
        <taxon>Klebsormidium</taxon>
    </lineage>
</organism>
<evidence type="ECO:0000313" key="2">
    <source>
        <dbReference type="EMBL" id="GAQ93603.1"/>
    </source>
</evidence>